<protein>
    <submittedName>
        <fullName evidence="1">Uncharacterized protein</fullName>
    </submittedName>
</protein>
<evidence type="ECO:0000313" key="2">
    <source>
        <dbReference type="Proteomes" id="UP001060085"/>
    </source>
</evidence>
<gene>
    <name evidence="1" type="ORF">M9H77_11869</name>
</gene>
<accession>A0ACC0BFV1</accession>
<dbReference type="Proteomes" id="UP001060085">
    <property type="component" value="Linkage Group LG03"/>
</dbReference>
<organism evidence="1 2">
    <name type="scientific">Catharanthus roseus</name>
    <name type="common">Madagascar periwinkle</name>
    <name type="synonym">Vinca rosea</name>
    <dbReference type="NCBI Taxonomy" id="4058"/>
    <lineage>
        <taxon>Eukaryota</taxon>
        <taxon>Viridiplantae</taxon>
        <taxon>Streptophyta</taxon>
        <taxon>Embryophyta</taxon>
        <taxon>Tracheophyta</taxon>
        <taxon>Spermatophyta</taxon>
        <taxon>Magnoliopsida</taxon>
        <taxon>eudicotyledons</taxon>
        <taxon>Gunneridae</taxon>
        <taxon>Pentapetalae</taxon>
        <taxon>asterids</taxon>
        <taxon>lamiids</taxon>
        <taxon>Gentianales</taxon>
        <taxon>Apocynaceae</taxon>
        <taxon>Rauvolfioideae</taxon>
        <taxon>Vinceae</taxon>
        <taxon>Catharanthinae</taxon>
        <taxon>Catharanthus</taxon>
    </lineage>
</organism>
<keyword evidence="2" id="KW-1185">Reference proteome</keyword>
<reference evidence="2" key="1">
    <citation type="journal article" date="2023" name="Nat. Plants">
        <title>Single-cell RNA sequencing provides a high-resolution roadmap for understanding the multicellular compartmentation of specialized metabolism.</title>
        <authorList>
            <person name="Sun S."/>
            <person name="Shen X."/>
            <person name="Li Y."/>
            <person name="Li Y."/>
            <person name="Wang S."/>
            <person name="Li R."/>
            <person name="Zhang H."/>
            <person name="Shen G."/>
            <person name="Guo B."/>
            <person name="Wei J."/>
            <person name="Xu J."/>
            <person name="St-Pierre B."/>
            <person name="Chen S."/>
            <person name="Sun C."/>
        </authorList>
    </citation>
    <scope>NUCLEOTIDE SEQUENCE [LARGE SCALE GENOMIC DNA]</scope>
</reference>
<evidence type="ECO:0000313" key="1">
    <source>
        <dbReference type="EMBL" id="KAI5671505.1"/>
    </source>
</evidence>
<dbReference type="EMBL" id="CM044703">
    <property type="protein sequence ID" value="KAI5671505.1"/>
    <property type="molecule type" value="Genomic_DNA"/>
</dbReference>
<proteinExistence type="predicted"/>
<name>A0ACC0BFV1_CATRO</name>
<sequence length="177" mass="21080">MVIGLTNGMRWVQYSIYQTQIFIMKHESDLNSDLTRTFHGGHWHNKCNDSWTIAKLIKHPKVLKKLRDEINSSISSNSLFQESYVPEIPYLQAVIKKSLRLHHSSSLMLRRCEKDCKINGYDILANEKVIFNVKDIHMDPNVWENLEEFVPERFMNISEEHEYDDYQMDMKLVRDFK</sequence>
<comment type="caution">
    <text evidence="1">The sequence shown here is derived from an EMBL/GenBank/DDBJ whole genome shotgun (WGS) entry which is preliminary data.</text>
</comment>